<feature type="compositionally biased region" description="Polar residues" evidence="1">
    <location>
        <begin position="36"/>
        <end position="57"/>
    </location>
</feature>
<evidence type="ECO:0000313" key="4">
    <source>
        <dbReference type="Proteomes" id="UP000694257"/>
    </source>
</evidence>
<name>A0ABX8RP04_NOCIO</name>
<feature type="region of interest" description="Disordered" evidence="1">
    <location>
        <begin position="31"/>
        <end position="57"/>
    </location>
</feature>
<evidence type="ECO:0000256" key="1">
    <source>
        <dbReference type="SAM" id="MobiDB-lite"/>
    </source>
</evidence>
<dbReference type="Proteomes" id="UP000694257">
    <property type="component" value="Chromosome"/>
</dbReference>
<protein>
    <submittedName>
        <fullName evidence="3">Uncharacterized protein</fullName>
    </submittedName>
</protein>
<feature type="chain" id="PRO_5045266183" evidence="2">
    <location>
        <begin position="26"/>
        <end position="77"/>
    </location>
</feature>
<keyword evidence="4" id="KW-1185">Reference proteome</keyword>
<evidence type="ECO:0000256" key="2">
    <source>
        <dbReference type="SAM" id="SignalP"/>
    </source>
</evidence>
<reference evidence="3 4" key="1">
    <citation type="submission" date="2021-07" db="EMBL/GenBank/DDBJ databases">
        <title>Whole Genome Sequence of Nocardia Iowensis.</title>
        <authorList>
            <person name="Lamm A."/>
            <person name="Collins-Fairclough A.M."/>
            <person name="Bunk B."/>
            <person name="Sproer C."/>
        </authorList>
    </citation>
    <scope>NUCLEOTIDE SEQUENCE [LARGE SCALE GENOMIC DNA]</scope>
    <source>
        <strain evidence="3 4">NRRL 5646</strain>
    </source>
</reference>
<evidence type="ECO:0000313" key="3">
    <source>
        <dbReference type="EMBL" id="QXN91372.1"/>
    </source>
</evidence>
<dbReference type="EMBL" id="CP078145">
    <property type="protein sequence ID" value="QXN91372.1"/>
    <property type="molecule type" value="Genomic_DNA"/>
</dbReference>
<feature type="signal peptide" evidence="2">
    <location>
        <begin position="1"/>
        <end position="25"/>
    </location>
</feature>
<dbReference type="RefSeq" id="WP_218472227.1">
    <property type="nucleotide sequence ID" value="NZ_BAABJN010000012.1"/>
</dbReference>
<sequence>MNRAVLKAVVAVAITLTAGAGAANAAPSGIPLEPAPSSQAAPVGTQATPVGVSPGSSDAASLACLVQSISYGARYCL</sequence>
<accession>A0ABX8RP04</accession>
<keyword evidence="2" id="KW-0732">Signal</keyword>
<gene>
    <name evidence="3" type="ORF">KV110_39710</name>
</gene>
<organism evidence="3 4">
    <name type="scientific">Nocardia iowensis</name>
    <dbReference type="NCBI Taxonomy" id="204891"/>
    <lineage>
        <taxon>Bacteria</taxon>
        <taxon>Bacillati</taxon>
        <taxon>Actinomycetota</taxon>
        <taxon>Actinomycetes</taxon>
        <taxon>Mycobacteriales</taxon>
        <taxon>Nocardiaceae</taxon>
        <taxon>Nocardia</taxon>
    </lineage>
</organism>
<proteinExistence type="predicted"/>